<feature type="transmembrane region" description="Helical" evidence="2">
    <location>
        <begin position="738"/>
        <end position="760"/>
    </location>
</feature>
<keyword evidence="4" id="KW-1185">Reference proteome</keyword>
<evidence type="ECO:0000313" key="4">
    <source>
        <dbReference type="Proteomes" id="UP001530400"/>
    </source>
</evidence>
<dbReference type="AlphaFoldDB" id="A0ABD3QWV6"/>
<evidence type="ECO:0000256" key="1">
    <source>
        <dbReference type="SAM" id="MobiDB-lite"/>
    </source>
</evidence>
<feature type="transmembrane region" description="Helical" evidence="2">
    <location>
        <begin position="766"/>
        <end position="788"/>
    </location>
</feature>
<comment type="caution">
    <text evidence="3">The sequence shown here is derived from an EMBL/GenBank/DDBJ whole genome shotgun (WGS) entry which is preliminary data.</text>
</comment>
<gene>
    <name evidence="3" type="ORF">ACHAWO_013795</name>
</gene>
<sequence length="806" mass="89871">MMPKSILRKLLTATSTTHLPYLHTTIHLRSEIALLLCNILFICASSHNLYRNAYLQSAGDWKYLAASSLWLGRHVFLRIICTASWIDVGSDCIGERSVVDGLGWGRRRDFHTWMEQHTSSRQSRRGNSQSFVKIVCSWIRWMMDILSPWNLVSNLVYFIKQYCMGGQYCDGSAARGVASAAILMYGTGGGSFGGVEDQYHTSSKTSKHGHHGGQHSVVFNETTEMHTTGILFLARVWGTSCALSSALWSLIQTGEFVGGETMGHMGGTIWGWIKSCLTVWMPGSSSSEQQQHSSGQSGGGGKKNRKKQQNQGFIDPRGSNSASHIASDDSLDCVNGKLQMIFQIFPNNIRSKALHTQQMRTSEMFIALQKTWEAFPPAQMQIAILTFLILLFGWLFYVDDGYYYRLFVKNPEDTQVNNESVMPNFGFHRNNAFFDEQYTVGGPLSAYWSGLTQPVIPDIFTVGPPSFLNLVFRIVSFGTAASLLLYGRVLLPIPEFVAGTNVLKAVRAEARSLGAGATTRHNIKQNKDLPWVERYKSITAENRLRLYYKVGIVRIIENVLLCAILPQTEVVCRTTGHCESGPLLWGASGVTGISGSRYIRGSFDALMKDPFTTRASILVVAFLTAFLLLAQMTVMNRTYMAIMGYICGEWRLVREDAGNEKNSFFGKYAAPPIRRVSNSTIMQWDPKRRYQKGDLIAFDYCVYEAMSNSPEGPPFDTYLRAAHDLFNEELGHRSTSPLLTNTSMGCWILASILCGTMFFWKNAGWNFIPLMLMSLACAVAGSVIAHLSENASSVIINMIVEIEQSQ</sequence>
<organism evidence="3 4">
    <name type="scientific">Cyclotella atomus</name>
    <dbReference type="NCBI Taxonomy" id="382360"/>
    <lineage>
        <taxon>Eukaryota</taxon>
        <taxon>Sar</taxon>
        <taxon>Stramenopiles</taxon>
        <taxon>Ochrophyta</taxon>
        <taxon>Bacillariophyta</taxon>
        <taxon>Coscinodiscophyceae</taxon>
        <taxon>Thalassiosirophycidae</taxon>
        <taxon>Stephanodiscales</taxon>
        <taxon>Stephanodiscaceae</taxon>
        <taxon>Cyclotella</taxon>
    </lineage>
</organism>
<feature type="transmembrane region" description="Helical" evidence="2">
    <location>
        <begin position="611"/>
        <end position="630"/>
    </location>
</feature>
<feature type="compositionally biased region" description="Low complexity" evidence="1">
    <location>
        <begin position="283"/>
        <end position="295"/>
    </location>
</feature>
<dbReference type="EMBL" id="JALLPJ020000029">
    <property type="protein sequence ID" value="KAL3804767.1"/>
    <property type="molecule type" value="Genomic_DNA"/>
</dbReference>
<accession>A0ABD3QWV6</accession>
<evidence type="ECO:0000256" key="2">
    <source>
        <dbReference type="SAM" id="Phobius"/>
    </source>
</evidence>
<keyword evidence="2" id="KW-0472">Membrane</keyword>
<dbReference type="Proteomes" id="UP001530400">
    <property type="component" value="Unassembled WGS sequence"/>
</dbReference>
<evidence type="ECO:0000313" key="3">
    <source>
        <dbReference type="EMBL" id="KAL3804767.1"/>
    </source>
</evidence>
<reference evidence="3 4" key="1">
    <citation type="submission" date="2024-10" db="EMBL/GenBank/DDBJ databases">
        <title>Updated reference genomes for cyclostephanoid diatoms.</title>
        <authorList>
            <person name="Roberts W.R."/>
            <person name="Alverson A.J."/>
        </authorList>
    </citation>
    <scope>NUCLEOTIDE SEQUENCE [LARGE SCALE GENOMIC DNA]</scope>
    <source>
        <strain evidence="3 4">AJA010-31</strain>
    </source>
</reference>
<name>A0ABD3QWV6_9STRA</name>
<keyword evidence="2" id="KW-0812">Transmembrane</keyword>
<protein>
    <submittedName>
        <fullName evidence="3">Uncharacterized protein</fullName>
    </submittedName>
</protein>
<feature type="transmembrane region" description="Helical" evidence="2">
    <location>
        <begin position="378"/>
        <end position="397"/>
    </location>
</feature>
<feature type="transmembrane region" description="Helical" evidence="2">
    <location>
        <begin position="467"/>
        <end position="486"/>
    </location>
</feature>
<feature type="region of interest" description="Disordered" evidence="1">
    <location>
        <begin position="283"/>
        <end position="324"/>
    </location>
</feature>
<proteinExistence type="predicted"/>
<keyword evidence="2" id="KW-1133">Transmembrane helix</keyword>